<evidence type="ECO:0000259" key="16">
    <source>
        <dbReference type="PROSITE" id="PS51192"/>
    </source>
</evidence>
<evidence type="ECO:0000256" key="12">
    <source>
        <dbReference type="ARBA" id="ARBA00034617"/>
    </source>
</evidence>
<dbReference type="Proteomes" id="UP001515480">
    <property type="component" value="Unassembled WGS sequence"/>
</dbReference>
<dbReference type="InterPro" id="IPR001650">
    <property type="entry name" value="Helicase_C-like"/>
</dbReference>
<evidence type="ECO:0000313" key="19">
    <source>
        <dbReference type="Proteomes" id="UP001515480"/>
    </source>
</evidence>
<gene>
    <name evidence="18" type="ORF">AB1Y20_000601</name>
</gene>
<evidence type="ECO:0000256" key="7">
    <source>
        <dbReference type="ARBA" id="ARBA00022840"/>
    </source>
</evidence>
<dbReference type="PROSITE" id="PS51192">
    <property type="entry name" value="HELICASE_ATP_BIND_1"/>
    <property type="match status" value="1"/>
</dbReference>
<dbReference type="PANTHER" id="PTHR11274">
    <property type="entry name" value="RAD25/XP-B DNA REPAIR HELICASE"/>
    <property type="match status" value="1"/>
</dbReference>
<keyword evidence="19" id="KW-1185">Reference proteome</keyword>
<keyword evidence="8" id="KW-0238">DNA-binding</keyword>
<feature type="region of interest" description="Disordered" evidence="15">
    <location>
        <begin position="689"/>
        <end position="731"/>
    </location>
</feature>
<keyword evidence="5" id="KW-0378">Hydrolase</keyword>
<dbReference type="SMART" id="SM00487">
    <property type="entry name" value="DEXDc"/>
    <property type="match status" value="1"/>
</dbReference>
<keyword evidence="3" id="KW-0547">Nucleotide-binding</keyword>
<dbReference type="Pfam" id="PF16203">
    <property type="entry name" value="ERCC3_RAD25_C"/>
    <property type="match status" value="1"/>
</dbReference>
<dbReference type="CDD" id="cd18789">
    <property type="entry name" value="SF2_C_XPB"/>
    <property type="match status" value="1"/>
</dbReference>
<dbReference type="InterPro" id="IPR050615">
    <property type="entry name" value="ATP-dep_DNA_Helicase"/>
</dbReference>
<comment type="caution">
    <text evidence="18">The sequence shown here is derived from an EMBL/GenBank/DDBJ whole genome shotgun (WGS) entry which is preliminary data.</text>
</comment>
<keyword evidence="6" id="KW-0347">Helicase</keyword>
<dbReference type="PROSITE" id="PS51194">
    <property type="entry name" value="HELICASE_CTER"/>
    <property type="match status" value="1"/>
</dbReference>
<evidence type="ECO:0000256" key="9">
    <source>
        <dbReference type="ARBA" id="ARBA00023204"/>
    </source>
</evidence>
<comment type="catalytic activity">
    <reaction evidence="14">
        <text>ATP + H2O = ADP + phosphate + H(+)</text>
        <dbReference type="Rhea" id="RHEA:13065"/>
        <dbReference type="ChEBI" id="CHEBI:15377"/>
        <dbReference type="ChEBI" id="CHEBI:15378"/>
        <dbReference type="ChEBI" id="CHEBI:30616"/>
        <dbReference type="ChEBI" id="CHEBI:43474"/>
        <dbReference type="ChEBI" id="CHEBI:456216"/>
        <dbReference type="EC" id="5.6.2.4"/>
    </reaction>
</comment>
<dbReference type="NCBIfam" id="TIGR00603">
    <property type="entry name" value="rad25"/>
    <property type="match status" value="1"/>
</dbReference>
<evidence type="ECO:0000256" key="4">
    <source>
        <dbReference type="ARBA" id="ARBA00022763"/>
    </source>
</evidence>
<dbReference type="FunFam" id="3.40.50.300:FF:000077">
    <property type="entry name" value="Probable DNA repair helicase RAD25"/>
    <property type="match status" value="1"/>
</dbReference>
<keyword evidence="11" id="KW-0539">Nucleus</keyword>
<feature type="domain" description="Helicase ATP-binding" evidence="16">
    <location>
        <begin position="285"/>
        <end position="447"/>
    </location>
</feature>
<dbReference type="PANTHER" id="PTHR11274:SF0">
    <property type="entry name" value="GENERAL TRANSCRIPTION AND DNA REPAIR FACTOR IIH HELICASE SUBUNIT XPB"/>
    <property type="match status" value="1"/>
</dbReference>
<evidence type="ECO:0000256" key="8">
    <source>
        <dbReference type="ARBA" id="ARBA00023125"/>
    </source>
</evidence>
<keyword evidence="10" id="KW-0413">Isomerase</keyword>
<dbReference type="AlphaFoldDB" id="A0AB34KAJ3"/>
<dbReference type="GO" id="GO:0097550">
    <property type="term" value="C:transcription preinitiation complex"/>
    <property type="evidence" value="ECO:0007669"/>
    <property type="project" value="TreeGrafter"/>
</dbReference>
<evidence type="ECO:0000259" key="17">
    <source>
        <dbReference type="PROSITE" id="PS51194"/>
    </source>
</evidence>
<sequence length="767" mass="86316">MLGSAAASASDPPELPSVASMKLALALHAPPKVHGAATFTEMKLCANHQSRPFWLLPDGRVILDSSSTFYKEACEFLVAISEPVCRTRFLQEYQLTHFSLYAGASMGLKTEEILGQLRKFSKLSVPIEVVTMVEECTARYGKVKLVLQKDRLYVECQDPEILEQLIRDPVLSSFRVIRQPEIETDETHALAEEANADSATAMDENYLEAARLATNEDEEGTGRMINFEVDVSKVKEVKERCSRDINWPLLEEYDFRSDTSNAEVPIELKSDTQIREYQSKALSRMFSNHRARSGIIVLPCGAGKTLVGIVAATTVKRSCLVLCNSSVSVEQWYAQFRMWTSIDEQHITKFTANNKEMPHPDACVLISTYNMISFSGHRSVEAEAIMQDIRGREWGLLLMDEVHVVPAATFLTCTTRTRSRCKLGLTATLVREDGKIEDLNFLIGPKLYEANWLELQANGYIATVSCAEVWCEMTPEFYREYLKASKAHQRLLYAMNPNKFRSCEYLIRFHEARGDKVIVFSDNVFALKKYAVKMGRPMIFGATSQNERMLWLQEFKAGGRYNTIFISKVGDTSIDIPEANVIIQIASHFGARRQEAQRLGRILRPKANAVEGFNAFFYTLISRDTQEMYYSTKRQQFLVDQGYAFKVITKLADMESSSDLSYSSREEQMELLSQVMSENAADIAAHELAEDDATQDLERRSGSGGMTAGKSVASRNKRSMSDLSGGSGLAYNEMSKKPKPAIFRERERMLKAANKARNSASIADNFL</sequence>
<dbReference type="GO" id="GO:0003677">
    <property type="term" value="F:DNA binding"/>
    <property type="evidence" value="ECO:0007669"/>
    <property type="project" value="UniProtKB-KW"/>
</dbReference>
<feature type="domain" description="Helicase C-terminal" evidence="17">
    <location>
        <begin position="501"/>
        <end position="655"/>
    </location>
</feature>
<evidence type="ECO:0000256" key="5">
    <source>
        <dbReference type="ARBA" id="ARBA00022801"/>
    </source>
</evidence>
<evidence type="ECO:0000256" key="10">
    <source>
        <dbReference type="ARBA" id="ARBA00023235"/>
    </source>
</evidence>
<dbReference type="SUPFAM" id="SSF52540">
    <property type="entry name" value="P-loop containing nucleoside triphosphate hydrolases"/>
    <property type="match status" value="2"/>
</dbReference>
<accession>A0AB34KAJ3</accession>
<dbReference type="Pfam" id="PF04851">
    <property type="entry name" value="ResIII"/>
    <property type="match status" value="1"/>
</dbReference>
<dbReference type="GO" id="GO:0016787">
    <property type="term" value="F:hydrolase activity"/>
    <property type="evidence" value="ECO:0007669"/>
    <property type="project" value="UniProtKB-KW"/>
</dbReference>
<dbReference type="PRINTS" id="PR00851">
    <property type="entry name" value="XRODRMPGMNTB"/>
</dbReference>
<keyword evidence="4" id="KW-0227">DNA damage</keyword>
<dbReference type="SMART" id="SM00490">
    <property type="entry name" value="HELICc"/>
    <property type="match status" value="1"/>
</dbReference>
<dbReference type="Gene3D" id="3.40.50.300">
    <property type="entry name" value="P-loop containing nucleotide triphosphate hydrolases"/>
    <property type="match status" value="2"/>
</dbReference>
<dbReference type="GO" id="GO:0006367">
    <property type="term" value="P:transcription initiation at RNA polymerase II promoter"/>
    <property type="evidence" value="ECO:0007669"/>
    <property type="project" value="InterPro"/>
</dbReference>
<evidence type="ECO:0000256" key="6">
    <source>
        <dbReference type="ARBA" id="ARBA00022806"/>
    </source>
</evidence>
<organism evidence="18 19">
    <name type="scientific">Prymnesium parvum</name>
    <name type="common">Toxic golden alga</name>
    <dbReference type="NCBI Taxonomy" id="97485"/>
    <lineage>
        <taxon>Eukaryota</taxon>
        <taxon>Haptista</taxon>
        <taxon>Haptophyta</taxon>
        <taxon>Prymnesiophyceae</taxon>
        <taxon>Prymnesiales</taxon>
        <taxon>Prymnesiaceae</taxon>
        <taxon>Prymnesium</taxon>
    </lineage>
</organism>
<reference evidence="18 19" key="1">
    <citation type="journal article" date="2024" name="Science">
        <title>Giant polyketide synthase enzymes in the biosynthesis of giant marine polyether toxins.</title>
        <authorList>
            <person name="Fallon T.R."/>
            <person name="Shende V.V."/>
            <person name="Wierzbicki I.H."/>
            <person name="Pendleton A.L."/>
            <person name="Watervoot N.F."/>
            <person name="Auber R.P."/>
            <person name="Gonzalez D.J."/>
            <person name="Wisecaver J.H."/>
            <person name="Moore B.S."/>
        </authorList>
    </citation>
    <scope>NUCLEOTIDE SEQUENCE [LARGE SCALE GENOMIC DNA]</scope>
    <source>
        <strain evidence="18 19">12B1</strain>
    </source>
</reference>
<dbReference type="GO" id="GO:0000112">
    <property type="term" value="C:nucleotide-excision repair factor 3 complex"/>
    <property type="evidence" value="ECO:0007669"/>
    <property type="project" value="TreeGrafter"/>
</dbReference>
<keyword evidence="7" id="KW-0067">ATP-binding</keyword>
<name>A0AB34KAJ3_PRYPA</name>
<evidence type="ECO:0000256" key="14">
    <source>
        <dbReference type="ARBA" id="ARBA00048988"/>
    </source>
</evidence>
<evidence type="ECO:0000256" key="15">
    <source>
        <dbReference type="SAM" id="MobiDB-lite"/>
    </source>
</evidence>
<dbReference type="InterPro" id="IPR001161">
    <property type="entry name" value="XPB/Ssl2"/>
</dbReference>
<dbReference type="GO" id="GO:0005675">
    <property type="term" value="C:transcription factor TFIIH holo complex"/>
    <property type="evidence" value="ECO:0007669"/>
    <property type="project" value="TreeGrafter"/>
</dbReference>
<dbReference type="InterPro" id="IPR032438">
    <property type="entry name" value="ERCC3_RAD25_C"/>
</dbReference>
<comment type="catalytic activity">
    <reaction evidence="12">
        <text>Couples ATP hydrolysis with the unwinding of duplex DNA by translocating in the 3'-5' direction.</text>
        <dbReference type="EC" id="5.6.2.4"/>
    </reaction>
</comment>
<dbReference type="EC" id="5.6.2.4" evidence="13"/>
<dbReference type="EMBL" id="JBGBPQ010000001">
    <property type="protein sequence ID" value="KAL1529660.1"/>
    <property type="molecule type" value="Genomic_DNA"/>
</dbReference>
<dbReference type="InterPro" id="IPR006935">
    <property type="entry name" value="Helicase/UvrB_N"/>
</dbReference>
<proteinExistence type="inferred from homology"/>
<dbReference type="FunFam" id="3.40.50.300:FF:000117">
    <property type="entry name" value="Putative DNA repair helicase rad25"/>
    <property type="match status" value="1"/>
</dbReference>
<dbReference type="InterPro" id="IPR032830">
    <property type="entry name" value="XPB/Ssl2_N"/>
</dbReference>
<dbReference type="GO" id="GO:0043138">
    <property type="term" value="F:3'-5' DNA helicase activity"/>
    <property type="evidence" value="ECO:0007669"/>
    <property type="project" value="UniProtKB-EC"/>
</dbReference>
<keyword evidence="9" id="KW-0234">DNA repair</keyword>
<dbReference type="InterPro" id="IPR027417">
    <property type="entry name" value="P-loop_NTPase"/>
</dbReference>
<dbReference type="CDD" id="cd18029">
    <property type="entry name" value="DEXHc_XPB"/>
    <property type="match status" value="1"/>
</dbReference>
<evidence type="ECO:0000256" key="1">
    <source>
        <dbReference type="ARBA" id="ARBA00004123"/>
    </source>
</evidence>
<evidence type="ECO:0000313" key="18">
    <source>
        <dbReference type="EMBL" id="KAL1529660.1"/>
    </source>
</evidence>
<dbReference type="GO" id="GO:0005524">
    <property type="term" value="F:ATP binding"/>
    <property type="evidence" value="ECO:0007669"/>
    <property type="project" value="UniProtKB-KW"/>
</dbReference>
<evidence type="ECO:0000256" key="11">
    <source>
        <dbReference type="ARBA" id="ARBA00023242"/>
    </source>
</evidence>
<comment type="subcellular location">
    <subcellularLocation>
        <location evidence="1">Nucleus</location>
    </subcellularLocation>
</comment>
<dbReference type="GO" id="GO:0006289">
    <property type="term" value="P:nucleotide-excision repair"/>
    <property type="evidence" value="ECO:0007669"/>
    <property type="project" value="InterPro"/>
</dbReference>
<dbReference type="InterPro" id="IPR014001">
    <property type="entry name" value="Helicase_ATP-bd"/>
</dbReference>
<comment type="similarity">
    <text evidence="2">Belongs to the helicase family. RAD25/XPB subfamily.</text>
</comment>
<evidence type="ECO:0000256" key="3">
    <source>
        <dbReference type="ARBA" id="ARBA00022741"/>
    </source>
</evidence>
<protein>
    <recommendedName>
        <fullName evidence="13">DNA 3'-5' helicase</fullName>
        <ecNumber evidence="13">5.6.2.4</ecNumber>
    </recommendedName>
</protein>
<dbReference type="Pfam" id="PF13625">
    <property type="entry name" value="Helicase_C_3"/>
    <property type="match status" value="1"/>
</dbReference>
<evidence type="ECO:0000256" key="13">
    <source>
        <dbReference type="ARBA" id="ARBA00034808"/>
    </source>
</evidence>
<evidence type="ECO:0000256" key="2">
    <source>
        <dbReference type="ARBA" id="ARBA00006637"/>
    </source>
</evidence>